<evidence type="ECO:0000313" key="2">
    <source>
        <dbReference type="Proteomes" id="UP001161094"/>
    </source>
</evidence>
<evidence type="ECO:0008006" key="3">
    <source>
        <dbReference type="Google" id="ProtNLM"/>
    </source>
</evidence>
<accession>A0AA42LRV6</accession>
<evidence type="ECO:0000313" key="1">
    <source>
        <dbReference type="EMBL" id="MDH0738381.1"/>
    </source>
</evidence>
<protein>
    <recommendedName>
        <fullName evidence="3">DUF3304 domain-containing protein</fullName>
    </recommendedName>
</protein>
<dbReference type="RefSeq" id="WP_279996463.1">
    <property type="nucleotide sequence ID" value="NZ_JAOCDZ010000016.1"/>
</dbReference>
<dbReference type="PROSITE" id="PS51257">
    <property type="entry name" value="PROKAR_LIPOPROTEIN"/>
    <property type="match status" value="1"/>
</dbReference>
<proteinExistence type="predicted"/>
<organism evidence="1 2">
    <name type="scientific">Achromobacter spanius</name>
    <dbReference type="NCBI Taxonomy" id="217203"/>
    <lineage>
        <taxon>Bacteria</taxon>
        <taxon>Pseudomonadati</taxon>
        <taxon>Pseudomonadota</taxon>
        <taxon>Betaproteobacteria</taxon>
        <taxon>Burkholderiales</taxon>
        <taxon>Alcaligenaceae</taxon>
        <taxon>Achromobacter</taxon>
    </lineage>
</organism>
<dbReference type="EMBL" id="JAOCDZ010000016">
    <property type="protein sequence ID" value="MDH0738381.1"/>
    <property type="molecule type" value="Genomic_DNA"/>
</dbReference>
<dbReference type="Proteomes" id="UP001161094">
    <property type="component" value="Unassembled WGS sequence"/>
</dbReference>
<gene>
    <name evidence="1" type="ORF">N5D93_21355</name>
</gene>
<name>A0AA42LRV6_9BURK</name>
<comment type="caution">
    <text evidence="1">The sequence shown here is derived from an EMBL/GenBank/DDBJ whole genome shotgun (WGS) entry which is preliminary data.</text>
</comment>
<reference evidence="1" key="1">
    <citation type="submission" date="2022-09" db="EMBL/GenBank/DDBJ databases">
        <title>Intensive care unit water sources are persistently colonized with multi-drug resistant bacteria and are the site of extensive horizontal gene transfer of antibiotic resistance genes.</title>
        <authorList>
            <person name="Diorio-Toth L."/>
        </authorList>
    </citation>
    <scope>NUCLEOTIDE SEQUENCE</scope>
    <source>
        <strain evidence="1">GD03843</strain>
    </source>
</reference>
<sequence>MRKGLIGALILLGLLAGCDGKPTYSGVSFITYNYTPWNLAPVSLSDSAGNVAGSSSLAAGGGAGRVSCCYTFSGTDFTVTWSGADPDLIRKHMFDGKLDEVMFEKETSVHFPATEMPDGDGMPILELHIYPDEHMELALTRNLAGDARIPIVDTVRWLYRKYGDELVGYEDAYELGDVLARVTKQAWMRYRIEDAGDMRAYMYLYFMVASDFEKDAEIAAMLKAPNRKPGDFGRVVAALSKEKIAQMKATGAPPGDKNVCDEVQGVVAAAKVHAVGMMGDQACVKD</sequence>
<dbReference type="AlphaFoldDB" id="A0AA42LRV6"/>